<dbReference type="GO" id="GO:0004672">
    <property type="term" value="F:protein kinase activity"/>
    <property type="evidence" value="ECO:0007669"/>
    <property type="project" value="InterPro"/>
</dbReference>
<name>A0AAV6IJA1_9ERIC</name>
<feature type="domain" description="Protein kinase" evidence="1">
    <location>
        <begin position="1"/>
        <end position="162"/>
    </location>
</feature>
<proteinExistence type="predicted"/>
<accession>A0AAV6IJA1</accession>
<dbReference type="Gene3D" id="1.10.510.10">
    <property type="entry name" value="Transferase(Phosphotransferase) domain 1"/>
    <property type="match status" value="1"/>
</dbReference>
<keyword evidence="3" id="KW-1185">Reference proteome</keyword>
<evidence type="ECO:0000313" key="2">
    <source>
        <dbReference type="EMBL" id="KAG5526770.1"/>
    </source>
</evidence>
<dbReference type="PANTHER" id="PTHR45621">
    <property type="entry name" value="OS01G0588500 PROTEIN-RELATED"/>
    <property type="match status" value="1"/>
</dbReference>
<dbReference type="GO" id="GO:0005524">
    <property type="term" value="F:ATP binding"/>
    <property type="evidence" value="ECO:0007669"/>
    <property type="project" value="InterPro"/>
</dbReference>
<dbReference type="EMBL" id="JACTNZ010000011">
    <property type="protein sequence ID" value="KAG5526770.1"/>
    <property type="molecule type" value="Genomic_DNA"/>
</dbReference>
<evidence type="ECO:0000313" key="3">
    <source>
        <dbReference type="Proteomes" id="UP000823749"/>
    </source>
</evidence>
<dbReference type="InterPro" id="IPR000719">
    <property type="entry name" value="Prot_kinase_dom"/>
</dbReference>
<sequence length="173" mass="19402">MVEGEILLNMLTKRHAKEDWNPILLDFSIMSGGVLGERGPDKNKICMSVGYVDPFVISPGHGQWWEAWLDVFSFGVVLLGTIAERVLELKEIALSDTPLTDEWAKIEYKDGCSLVHRSLAEDPYFEESDGTKITALGMQCIDDNPERRPTMKEAVERLESLLVVQRHADALGV</sequence>
<dbReference type="PROSITE" id="PS50011">
    <property type="entry name" value="PROTEIN_KINASE_DOM"/>
    <property type="match status" value="1"/>
</dbReference>
<gene>
    <name evidence="2" type="ORF">RHGRI_032884</name>
</gene>
<comment type="caution">
    <text evidence="2">The sequence shown here is derived from an EMBL/GenBank/DDBJ whole genome shotgun (WGS) entry which is preliminary data.</text>
</comment>
<dbReference type="Proteomes" id="UP000823749">
    <property type="component" value="Chromosome 11"/>
</dbReference>
<dbReference type="AlphaFoldDB" id="A0AAV6IJA1"/>
<protein>
    <recommendedName>
        <fullName evidence="1">Protein kinase domain-containing protein</fullName>
    </recommendedName>
</protein>
<organism evidence="2 3">
    <name type="scientific">Rhododendron griersonianum</name>
    <dbReference type="NCBI Taxonomy" id="479676"/>
    <lineage>
        <taxon>Eukaryota</taxon>
        <taxon>Viridiplantae</taxon>
        <taxon>Streptophyta</taxon>
        <taxon>Embryophyta</taxon>
        <taxon>Tracheophyta</taxon>
        <taxon>Spermatophyta</taxon>
        <taxon>Magnoliopsida</taxon>
        <taxon>eudicotyledons</taxon>
        <taxon>Gunneridae</taxon>
        <taxon>Pentapetalae</taxon>
        <taxon>asterids</taxon>
        <taxon>Ericales</taxon>
        <taxon>Ericaceae</taxon>
        <taxon>Ericoideae</taxon>
        <taxon>Rhodoreae</taxon>
        <taxon>Rhododendron</taxon>
    </lineage>
</organism>
<dbReference type="SUPFAM" id="SSF56112">
    <property type="entry name" value="Protein kinase-like (PK-like)"/>
    <property type="match status" value="1"/>
</dbReference>
<dbReference type="InterPro" id="IPR050823">
    <property type="entry name" value="Plant_Ser_Thr_Prot_Kinase"/>
</dbReference>
<dbReference type="InterPro" id="IPR011009">
    <property type="entry name" value="Kinase-like_dom_sf"/>
</dbReference>
<reference evidence="2" key="1">
    <citation type="submission" date="2020-08" db="EMBL/GenBank/DDBJ databases">
        <title>Plant Genome Project.</title>
        <authorList>
            <person name="Zhang R.-G."/>
        </authorList>
    </citation>
    <scope>NUCLEOTIDE SEQUENCE</scope>
    <source>
        <strain evidence="2">WSP0</strain>
        <tissue evidence="2">Leaf</tissue>
    </source>
</reference>
<evidence type="ECO:0000259" key="1">
    <source>
        <dbReference type="PROSITE" id="PS50011"/>
    </source>
</evidence>